<proteinExistence type="predicted"/>
<feature type="region of interest" description="Disordered" evidence="1">
    <location>
        <begin position="188"/>
        <end position="286"/>
    </location>
</feature>
<dbReference type="AlphaFoldDB" id="A0A9E6MPK4"/>
<feature type="compositionally biased region" description="Low complexity" evidence="1">
    <location>
        <begin position="229"/>
        <end position="265"/>
    </location>
</feature>
<sequence length="286" mass="30282">MGKLKRFCLIAFALALIIGVGFLAVEYVAYAPLLPYTRAIVSMSWFYVLYNAVLGVIALGTVVLLAVGLFSPGRGKRLEVKRDQGSVIITRTAISSTVRHAIESHPPLKVEKTSVRIKNGRNPAISVSARVNPGSRGDLSSLGQTLQRQVSERLNVFSGARVKRVDIVFAGEGAAEVETMEAARMAEEPVLAVEEPSRKDKKKRRRDRKAAGDENGPQMMTVAVERGTAPNEPAPAALPNAAGDAPAAPFAPTAAAEPASGPEAGTDADAAKPVVRITMSTEGSQQ</sequence>
<evidence type="ECO:0000313" key="4">
    <source>
        <dbReference type="EMBL" id="QTU84018.1"/>
    </source>
</evidence>
<dbReference type="Proteomes" id="UP000636394">
    <property type="component" value="Unassembled WGS sequence"/>
</dbReference>
<keyword evidence="5" id="KW-1185">Reference proteome</keyword>
<dbReference type="EMBL" id="CP072829">
    <property type="protein sequence ID" value="QTU84018.1"/>
    <property type="molecule type" value="Genomic_DNA"/>
</dbReference>
<dbReference type="KEGG" id="ebz:J7S26_06545"/>
<reference evidence="3 5" key="1">
    <citation type="submission" date="2019-11" db="EMBL/GenBank/DDBJ databases">
        <title>Eggerthellaceae novel genus isolated from the rectal contents of marmort.</title>
        <authorList>
            <person name="Zhang G."/>
        </authorList>
    </citation>
    <scope>NUCLEOTIDE SEQUENCE [LARGE SCALE GENOMIC DNA]</scope>
    <source>
        <strain evidence="5">zg-886</strain>
        <strain evidence="3">Zg-886</strain>
    </source>
</reference>
<evidence type="ECO:0000313" key="5">
    <source>
        <dbReference type="Proteomes" id="UP000636394"/>
    </source>
</evidence>
<organism evidence="4 6">
    <name type="scientific">Xiamenia xianingshaonis</name>
    <dbReference type="NCBI Taxonomy" id="2682776"/>
    <lineage>
        <taxon>Bacteria</taxon>
        <taxon>Bacillati</taxon>
        <taxon>Actinomycetota</taxon>
        <taxon>Coriobacteriia</taxon>
        <taxon>Eggerthellales</taxon>
        <taxon>Eggerthellaceae</taxon>
        <taxon>Xiamenia</taxon>
    </lineage>
</organism>
<dbReference type="RefSeq" id="WP_166340457.1">
    <property type="nucleotide sequence ID" value="NZ_CP072829.1"/>
</dbReference>
<feature type="compositionally biased region" description="Basic residues" evidence="1">
    <location>
        <begin position="199"/>
        <end position="208"/>
    </location>
</feature>
<evidence type="ECO:0000256" key="1">
    <source>
        <dbReference type="SAM" id="MobiDB-lite"/>
    </source>
</evidence>
<name>A0A9E6MPK4_9ACTN</name>
<dbReference type="NCBIfam" id="NF033218">
    <property type="entry name" value="anchor_AmaP"/>
    <property type="match status" value="1"/>
</dbReference>
<keyword evidence="2" id="KW-0472">Membrane</keyword>
<reference evidence="4" key="2">
    <citation type="submission" date="2021-04" db="EMBL/GenBank/DDBJ databases">
        <title>Novel species in family Eggerthellaceae.</title>
        <authorList>
            <person name="Zhang G."/>
        </authorList>
    </citation>
    <scope>NUCLEOTIDE SEQUENCE</scope>
    <source>
        <strain evidence="4">Zg-886</strain>
    </source>
</reference>
<evidence type="ECO:0000313" key="6">
    <source>
        <dbReference type="Proteomes" id="UP000671910"/>
    </source>
</evidence>
<keyword evidence="2" id="KW-0812">Transmembrane</keyword>
<dbReference type="Proteomes" id="UP000671910">
    <property type="component" value="Chromosome"/>
</dbReference>
<dbReference type="EMBL" id="WPCR01000016">
    <property type="protein sequence ID" value="NHM14963.1"/>
    <property type="molecule type" value="Genomic_DNA"/>
</dbReference>
<accession>A0A9E6MPK4</accession>
<protein>
    <submittedName>
        <fullName evidence="4">Alkaline shock response membrane anchor protein AmaP</fullName>
    </submittedName>
</protein>
<keyword evidence="2" id="KW-1133">Transmembrane helix</keyword>
<gene>
    <name evidence="4" type="primary">amaP</name>
    <name evidence="3" type="ORF">GMI68_09395</name>
    <name evidence="4" type="ORF">J7S26_06545</name>
</gene>
<evidence type="ECO:0000313" key="3">
    <source>
        <dbReference type="EMBL" id="NHM14963.1"/>
    </source>
</evidence>
<evidence type="ECO:0000256" key="2">
    <source>
        <dbReference type="SAM" id="Phobius"/>
    </source>
</evidence>
<feature type="transmembrane region" description="Helical" evidence="2">
    <location>
        <begin position="7"/>
        <end position="25"/>
    </location>
</feature>
<feature type="transmembrane region" description="Helical" evidence="2">
    <location>
        <begin position="45"/>
        <end position="70"/>
    </location>
</feature>